<dbReference type="Gene3D" id="3.40.50.300">
    <property type="entry name" value="P-loop containing nucleotide triphosphate hydrolases"/>
    <property type="match status" value="1"/>
</dbReference>
<dbReference type="Pfam" id="PF00005">
    <property type="entry name" value="ABC_tran"/>
    <property type="match status" value="1"/>
</dbReference>
<evidence type="ECO:0000313" key="3">
    <source>
        <dbReference type="Proteomes" id="UP000192288"/>
    </source>
</evidence>
<comment type="caution">
    <text evidence="2">The sequence shown here is derived from an EMBL/GenBank/DDBJ whole genome shotgun (WGS) entry which is preliminary data.</text>
</comment>
<dbReference type="InterPro" id="IPR027417">
    <property type="entry name" value="P-loop_NTPase"/>
</dbReference>
<dbReference type="InterPro" id="IPR003439">
    <property type="entry name" value="ABC_transporter-like_ATP-bd"/>
</dbReference>
<reference evidence="2 3" key="1">
    <citation type="journal article" date="2017" name="Front. Microbiol.">
        <title>Genomic Characterization of Dairy Associated Leuconostoc Species and Diversity of Leuconostocs in Undefined Mixed Mesophilic Starter Cultures.</title>
        <authorList>
            <person name="Frantzen C.A."/>
            <person name="Kot W."/>
            <person name="Pedersen T.B."/>
            <person name="Ardo Y.M."/>
            <person name="Broadbent J.R."/>
            <person name="Neve H."/>
            <person name="Hansen L.H."/>
            <person name="Dal Bello F."/>
            <person name="Ostlie H.M."/>
            <person name="Kleppen H.P."/>
            <person name="Vogensen F.K."/>
            <person name="Holo H."/>
        </authorList>
    </citation>
    <scope>NUCLEOTIDE SEQUENCE [LARGE SCALE GENOMIC DNA]</scope>
    <source>
        <strain evidence="2 3">LMGCF08</strain>
    </source>
</reference>
<gene>
    <name evidence="2" type="ORF">BMR96_09910</name>
</gene>
<dbReference type="RefSeq" id="WP_143470325.1">
    <property type="nucleotide sequence ID" value="NZ_MPLS01000096.1"/>
</dbReference>
<dbReference type="PANTHER" id="PTHR42855:SF2">
    <property type="entry name" value="DRUG RESISTANCE ABC TRANSPORTER,ATP-BINDING PROTEIN"/>
    <property type="match status" value="1"/>
</dbReference>
<sequence>MALLEISGLSMAYAEKTLYEDAAFELQAGEHMGIVGQNGAGKSTLIKIITGQELPLSGKIEWQKGLKVGYLDQYAEIPEGMTLVGFLHTAYQ</sequence>
<dbReference type="InterPro" id="IPR051309">
    <property type="entry name" value="ABCF_ATPase"/>
</dbReference>
<keyword evidence="2" id="KW-0547">Nucleotide-binding</keyword>
<evidence type="ECO:0000313" key="2">
    <source>
        <dbReference type="EMBL" id="ORI96946.1"/>
    </source>
</evidence>
<dbReference type="EMBL" id="MPLS01000096">
    <property type="protein sequence ID" value="ORI96946.1"/>
    <property type="molecule type" value="Genomic_DNA"/>
</dbReference>
<dbReference type="SUPFAM" id="SSF52540">
    <property type="entry name" value="P-loop containing nucleoside triphosphate hydrolases"/>
    <property type="match status" value="1"/>
</dbReference>
<dbReference type="PANTHER" id="PTHR42855">
    <property type="entry name" value="ABC TRANSPORTER ATP-BINDING SUBUNIT"/>
    <property type="match status" value="1"/>
</dbReference>
<protein>
    <submittedName>
        <fullName evidence="2">ABC transporter ATP-binding protein</fullName>
    </submittedName>
</protein>
<feature type="non-terminal residue" evidence="2">
    <location>
        <position position="92"/>
    </location>
</feature>
<dbReference type="AlphaFoldDB" id="A0A1X0VBG9"/>
<name>A0A1X0VBG9_LEUPS</name>
<proteinExistence type="predicted"/>
<accession>A0A1X0VBG9</accession>
<evidence type="ECO:0000259" key="1">
    <source>
        <dbReference type="Pfam" id="PF00005"/>
    </source>
</evidence>
<keyword evidence="2" id="KW-0067">ATP-binding</keyword>
<dbReference type="Proteomes" id="UP000192288">
    <property type="component" value="Unassembled WGS sequence"/>
</dbReference>
<organism evidence="2 3">
    <name type="scientific">Leuconostoc pseudomesenteroides</name>
    <dbReference type="NCBI Taxonomy" id="33968"/>
    <lineage>
        <taxon>Bacteria</taxon>
        <taxon>Bacillati</taxon>
        <taxon>Bacillota</taxon>
        <taxon>Bacilli</taxon>
        <taxon>Lactobacillales</taxon>
        <taxon>Lactobacillaceae</taxon>
        <taxon>Leuconostoc</taxon>
    </lineage>
</organism>
<dbReference type="GO" id="GO:0005524">
    <property type="term" value="F:ATP binding"/>
    <property type="evidence" value="ECO:0007669"/>
    <property type="project" value="UniProtKB-KW"/>
</dbReference>
<dbReference type="GO" id="GO:0016887">
    <property type="term" value="F:ATP hydrolysis activity"/>
    <property type="evidence" value="ECO:0007669"/>
    <property type="project" value="InterPro"/>
</dbReference>
<feature type="domain" description="ABC transporter" evidence="1">
    <location>
        <begin position="20"/>
        <end position="64"/>
    </location>
</feature>